<dbReference type="EMBL" id="CP031229">
    <property type="protein sequence ID" value="AXH96320.1"/>
    <property type="molecule type" value="Genomic_DNA"/>
</dbReference>
<dbReference type="OrthoDB" id="4856869at2"/>
<accession>A0A345NMR2</accession>
<reference evidence="2 3" key="1">
    <citation type="submission" date="2018-07" db="EMBL/GenBank/DDBJ databases">
        <title>Complete genome sequencing of Ornithinimicrobium sp. AMA3305.</title>
        <authorList>
            <person name="Bae J.-W."/>
        </authorList>
    </citation>
    <scope>NUCLEOTIDE SEQUENCE [LARGE SCALE GENOMIC DNA]</scope>
    <source>
        <strain evidence="2 3">AMA3305</strain>
    </source>
</reference>
<evidence type="ECO:0000313" key="2">
    <source>
        <dbReference type="EMBL" id="AXH96320.1"/>
    </source>
</evidence>
<evidence type="ECO:0008006" key="4">
    <source>
        <dbReference type="Google" id="ProtNLM"/>
    </source>
</evidence>
<feature type="compositionally biased region" description="Basic and acidic residues" evidence="1">
    <location>
        <begin position="524"/>
        <end position="536"/>
    </location>
</feature>
<name>A0A345NMR2_9MICO</name>
<dbReference type="RefSeq" id="WP_114928085.1">
    <property type="nucleotide sequence ID" value="NZ_CP031229.1"/>
</dbReference>
<protein>
    <recommendedName>
        <fullName evidence="4">HNH endonuclease</fullName>
    </recommendedName>
</protein>
<gene>
    <name evidence="2" type="ORF">DV701_09495</name>
</gene>
<dbReference type="AlphaFoldDB" id="A0A345NMR2"/>
<dbReference type="KEGG" id="orn:DV701_09495"/>
<feature type="region of interest" description="Disordered" evidence="1">
    <location>
        <begin position="518"/>
        <end position="561"/>
    </location>
</feature>
<feature type="region of interest" description="Disordered" evidence="1">
    <location>
        <begin position="252"/>
        <end position="276"/>
    </location>
</feature>
<evidence type="ECO:0000313" key="3">
    <source>
        <dbReference type="Proteomes" id="UP000253790"/>
    </source>
</evidence>
<sequence length="561" mass="60097">MRRSRAEADLVVAVRGVVERVQERERERRAGRGEPLTGGSRALSRGVRLAAIGEIEVALGFSAWEAGLLVRAATAAEPLAGMVDAALRAGETTWVQVRWFYEKTASLEDDRRLLVAAALFGDDPGLAAGDRLGPEGDLHGRAWSVPSFRAALDAEVTACRGSDVAAERAARARAYAARRTWTRVHEDGVATLSIRGPVASVLAAGQRLERGARGVRAAGDPRTLGQLGVDVGLGLLTYATVALHGCPDKQPDPATDAVSADAVSGHPVSGHPVSGGESAGGVLFEEVIAPQDMELLARVVNGLPPVALQVVLPYSTRDTGQQEAVHNRPHGAGQDCARRGPPGRSGRGRVGEVLGPNPFFVSEGHARELALMPGSTLHRLVVDPRDGRLVERTIKGYRPDADMRRQVVAADVYSRAPGARARTGELDHVTPYGWAGGPTSEVNLALLAKRPHRYKTEGTWQVEIGARRDLTFTTLLGQVVTTRVHDYRTYLRRVHPDDLEDRRDLAGQLLQAALAERAGIQGRRRGDGLTTEHTDPDTGQTRPGPRPDQPTIDDLLGDEDA</sequence>
<organism evidence="2 3">
    <name type="scientific">Ornithinimicrobium avium</name>
    <dbReference type="NCBI Taxonomy" id="2283195"/>
    <lineage>
        <taxon>Bacteria</taxon>
        <taxon>Bacillati</taxon>
        <taxon>Actinomycetota</taxon>
        <taxon>Actinomycetes</taxon>
        <taxon>Micrococcales</taxon>
        <taxon>Ornithinimicrobiaceae</taxon>
        <taxon>Ornithinimicrobium</taxon>
    </lineage>
</organism>
<evidence type="ECO:0000256" key="1">
    <source>
        <dbReference type="SAM" id="MobiDB-lite"/>
    </source>
</evidence>
<keyword evidence="3" id="KW-1185">Reference proteome</keyword>
<feature type="region of interest" description="Disordered" evidence="1">
    <location>
        <begin position="324"/>
        <end position="351"/>
    </location>
</feature>
<proteinExistence type="predicted"/>
<dbReference type="Proteomes" id="UP000253790">
    <property type="component" value="Chromosome"/>
</dbReference>